<keyword evidence="3" id="KW-1185">Reference proteome</keyword>
<comment type="caution">
    <text evidence="2">The sequence shown here is derived from an EMBL/GenBank/DDBJ whole genome shotgun (WGS) entry which is preliminary data.</text>
</comment>
<accession>A0A8H8DMJ4</accession>
<reference evidence="2 3" key="1">
    <citation type="journal article" name="Sci. Rep.">
        <title>Genome-scale phylogenetic analyses confirm Olpidium as the closest living zoosporic fungus to the non-flagellated, terrestrial fungi.</title>
        <authorList>
            <person name="Chang Y."/>
            <person name="Rochon D."/>
            <person name="Sekimoto S."/>
            <person name="Wang Y."/>
            <person name="Chovatia M."/>
            <person name="Sandor L."/>
            <person name="Salamov A."/>
            <person name="Grigoriev I.V."/>
            <person name="Stajich J.E."/>
            <person name="Spatafora J.W."/>
        </authorList>
    </citation>
    <scope>NUCLEOTIDE SEQUENCE [LARGE SCALE GENOMIC DNA]</scope>
    <source>
        <strain evidence="2">S191</strain>
    </source>
</reference>
<protein>
    <submittedName>
        <fullName evidence="2">Uncharacterized protein</fullName>
    </submittedName>
</protein>
<gene>
    <name evidence="2" type="ORF">BJ554DRAFT_8124</name>
</gene>
<dbReference type="Proteomes" id="UP000673691">
    <property type="component" value="Unassembled WGS sequence"/>
</dbReference>
<sequence>MCRRSNRKTIDHQKPFPRGRPARRHDAARGPGSAPGRTGGPVGKERDPGRGRLVGGALSRGV</sequence>
<evidence type="ECO:0000313" key="2">
    <source>
        <dbReference type="EMBL" id="KAG5463372.1"/>
    </source>
</evidence>
<name>A0A8H8DMJ4_9FUNG</name>
<dbReference type="EMBL" id="JAEFCI010000704">
    <property type="protein sequence ID" value="KAG5463372.1"/>
    <property type="molecule type" value="Genomic_DNA"/>
</dbReference>
<proteinExistence type="predicted"/>
<organism evidence="2 3">
    <name type="scientific">Olpidium bornovanus</name>
    <dbReference type="NCBI Taxonomy" id="278681"/>
    <lineage>
        <taxon>Eukaryota</taxon>
        <taxon>Fungi</taxon>
        <taxon>Fungi incertae sedis</taxon>
        <taxon>Olpidiomycota</taxon>
        <taxon>Olpidiomycotina</taxon>
        <taxon>Olpidiomycetes</taxon>
        <taxon>Olpidiales</taxon>
        <taxon>Olpidiaceae</taxon>
        <taxon>Olpidium</taxon>
    </lineage>
</organism>
<dbReference type="AlphaFoldDB" id="A0A8H8DMJ4"/>
<evidence type="ECO:0000313" key="3">
    <source>
        <dbReference type="Proteomes" id="UP000673691"/>
    </source>
</evidence>
<evidence type="ECO:0000256" key="1">
    <source>
        <dbReference type="SAM" id="MobiDB-lite"/>
    </source>
</evidence>
<feature type="region of interest" description="Disordered" evidence="1">
    <location>
        <begin position="1"/>
        <end position="62"/>
    </location>
</feature>